<dbReference type="GO" id="GO:0005737">
    <property type="term" value="C:cytoplasm"/>
    <property type="evidence" value="ECO:0007669"/>
    <property type="project" value="TreeGrafter"/>
</dbReference>
<evidence type="ECO:0000313" key="10">
    <source>
        <dbReference type="EMBL" id="KAF2000309.1"/>
    </source>
</evidence>
<organism evidence="10 11">
    <name type="scientific">Amniculicola lignicola CBS 123094</name>
    <dbReference type="NCBI Taxonomy" id="1392246"/>
    <lineage>
        <taxon>Eukaryota</taxon>
        <taxon>Fungi</taxon>
        <taxon>Dikarya</taxon>
        <taxon>Ascomycota</taxon>
        <taxon>Pezizomycotina</taxon>
        <taxon>Dothideomycetes</taxon>
        <taxon>Pleosporomycetidae</taxon>
        <taxon>Pleosporales</taxon>
        <taxon>Amniculicolaceae</taxon>
        <taxon>Amniculicola</taxon>
    </lineage>
</organism>
<dbReference type="Pfam" id="PF01088">
    <property type="entry name" value="Peptidase_C12"/>
    <property type="match status" value="1"/>
</dbReference>
<proteinExistence type="inferred from homology"/>
<evidence type="ECO:0000256" key="4">
    <source>
        <dbReference type="ARBA" id="ARBA00022801"/>
    </source>
</evidence>
<gene>
    <name evidence="10" type="ORF">P154DRAFT_491852</name>
</gene>
<dbReference type="InterPro" id="IPR036959">
    <property type="entry name" value="Peptidase_C12_UCH_sf"/>
</dbReference>
<evidence type="ECO:0000256" key="7">
    <source>
        <dbReference type="RuleBase" id="RU361215"/>
    </source>
</evidence>
<feature type="active site" description="Proton donor" evidence="6">
    <location>
        <position position="340"/>
    </location>
</feature>
<dbReference type="AlphaFoldDB" id="A0A6A5WHM3"/>
<feature type="compositionally biased region" description="Polar residues" evidence="8">
    <location>
        <begin position="105"/>
        <end position="127"/>
    </location>
</feature>
<evidence type="ECO:0000256" key="5">
    <source>
        <dbReference type="ARBA" id="ARBA00022807"/>
    </source>
</evidence>
<sequence>MRAPSATATATAKAKAKPKGARGESASDASGSEYNEATTKSKKTPKTVQSTKKAATKHPYIKSAPVISKAEAKKPSRKRSISQASTEQEKHKPEPESKKKKDSLDTSLPTTEPASRTTHQQDASSTDPSEKDAHHQDPTIPRSNEVPPKKRFPSPPSESASDFDKEAWQGFCEIESDPGFFSVMVREMGVEGVSLREVYSLDPTCLDTVPSPIYGLILLFRARKVDPENEEASCPPNVWFANQMPGQNSCATLAMINILLNIPGIEIGEHLRQFKEFTDGMTPYQRGETLNSFHFVKKIHNSFAKKQDMLQDDMKLKEKVKHVLHTSANGGGDFNDNAHHFIAFMPIDSEVWKLDGMDAQPTSMGAYVDEDEEMNWL</sequence>
<feature type="non-terminal residue" evidence="10">
    <location>
        <position position="377"/>
    </location>
</feature>
<feature type="compositionally biased region" description="Polar residues" evidence="8">
    <location>
        <begin position="27"/>
        <end position="38"/>
    </location>
</feature>
<dbReference type="EMBL" id="ML977589">
    <property type="protein sequence ID" value="KAF2000309.1"/>
    <property type="molecule type" value="Genomic_DNA"/>
</dbReference>
<keyword evidence="2 6" id="KW-0645">Protease</keyword>
<keyword evidence="3 6" id="KW-0833">Ubl conjugation pathway</keyword>
<dbReference type="GO" id="GO:0016579">
    <property type="term" value="P:protein deubiquitination"/>
    <property type="evidence" value="ECO:0007669"/>
    <property type="project" value="TreeGrafter"/>
</dbReference>
<dbReference type="PROSITE" id="PS52048">
    <property type="entry name" value="UCH_DOMAIN"/>
    <property type="match status" value="1"/>
</dbReference>
<dbReference type="FunFam" id="3.40.532.10:FF:000010">
    <property type="entry name" value="Ubiquitin carboxyl-terminal hydrolase"/>
    <property type="match status" value="1"/>
</dbReference>
<comment type="catalytic activity">
    <reaction evidence="1 6 7">
        <text>Thiol-dependent hydrolysis of ester, thioester, amide, peptide and isopeptide bonds formed by the C-terminal Gly of ubiquitin (a 76-residue protein attached to proteins as an intracellular targeting signal).</text>
        <dbReference type="EC" id="3.4.19.12"/>
    </reaction>
</comment>
<feature type="compositionally biased region" description="Basic and acidic residues" evidence="8">
    <location>
        <begin position="87"/>
        <end position="104"/>
    </location>
</feature>
<dbReference type="PRINTS" id="PR00707">
    <property type="entry name" value="UBCTHYDRLASE"/>
</dbReference>
<feature type="domain" description="UCH catalytic" evidence="9">
    <location>
        <begin position="170"/>
        <end position="377"/>
    </location>
</feature>
<dbReference type="GO" id="GO:0006511">
    <property type="term" value="P:ubiquitin-dependent protein catabolic process"/>
    <property type="evidence" value="ECO:0007669"/>
    <property type="project" value="UniProtKB-UniRule"/>
</dbReference>
<dbReference type="GO" id="GO:0004843">
    <property type="term" value="F:cysteine-type deubiquitinase activity"/>
    <property type="evidence" value="ECO:0007669"/>
    <property type="project" value="UniProtKB-UniRule"/>
</dbReference>
<dbReference type="InterPro" id="IPR001578">
    <property type="entry name" value="Peptidase_C12_UCH"/>
</dbReference>
<evidence type="ECO:0000256" key="8">
    <source>
        <dbReference type="SAM" id="MobiDB-lite"/>
    </source>
</evidence>
<evidence type="ECO:0000256" key="3">
    <source>
        <dbReference type="ARBA" id="ARBA00022786"/>
    </source>
</evidence>
<evidence type="ECO:0000256" key="1">
    <source>
        <dbReference type="ARBA" id="ARBA00000707"/>
    </source>
</evidence>
<comment type="similarity">
    <text evidence="6 7">Belongs to the peptidase C12 family.</text>
</comment>
<feature type="site" description="Important for enzyme activity" evidence="6">
    <location>
        <position position="355"/>
    </location>
</feature>
<feature type="compositionally biased region" description="Basic and acidic residues" evidence="8">
    <location>
        <begin position="128"/>
        <end position="137"/>
    </location>
</feature>
<evidence type="ECO:0000256" key="2">
    <source>
        <dbReference type="ARBA" id="ARBA00022670"/>
    </source>
</evidence>
<feature type="region of interest" description="Disordered" evidence="8">
    <location>
        <begin position="1"/>
        <end position="164"/>
    </location>
</feature>
<dbReference type="OrthoDB" id="1924260at2759"/>
<accession>A0A6A5WHM3</accession>
<keyword evidence="5 6" id="KW-0788">Thiol protease</keyword>
<dbReference type="PANTHER" id="PTHR10589">
    <property type="entry name" value="UBIQUITIN CARBOXYL-TERMINAL HYDROLASE"/>
    <property type="match status" value="1"/>
</dbReference>
<dbReference type="Gene3D" id="3.40.532.10">
    <property type="entry name" value="Peptidase C12, ubiquitin carboxyl-terminal hydrolase"/>
    <property type="match status" value="1"/>
</dbReference>
<dbReference type="SUPFAM" id="SSF54001">
    <property type="entry name" value="Cysteine proteinases"/>
    <property type="match status" value="1"/>
</dbReference>
<keyword evidence="4 6" id="KW-0378">Hydrolase</keyword>
<feature type="site" description="Transition state stabilizer" evidence="6">
    <location>
        <position position="243"/>
    </location>
</feature>
<dbReference type="Proteomes" id="UP000799779">
    <property type="component" value="Unassembled WGS sequence"/>
</dbReference>
<evidence type="ECO:0000256" key="6">
    <source>
        <dbReference type="PROSITE-ProRule" id="PRU01393"/>
    </source>
</evidence>
<feature type="compositionally biased region" description="Low complexity" evidence="8">
    <location>
        <begin position="1"/>
        <end position="13"/>
    </location>
</feature>
<dbReference type="EC" id="3.4.19.12" evidence="7"/>
<dbReference type="InterPro" id="IPR038765">
    <property type="entry name" value="Papain-like_cys_pep_sf"/>
</dbReference>
<dbReference type="PANTHER" id="PTHR10589:SF29">
    <property type="entry name" value="UBIQUITIN CARBOXYL-TERMINAL HYDROLASE"/>
    <property type="match status" value="1"/>
</dbReference>
<reference evidence="10" key="1">
    <citation type="journal article" date="2020" name="Stud. Mycol.">
        <title>101 Dothideomycetes genomes: a test case for predicting lifestyles and emergence of pathogens.</title>
        <authorList>
            <person name="Haridas S."/>
            <person name="Albert R."/>
            <person name="Binder M."/>
            <person name="Bloem J."/>
            <person name="Labutti K."/>
            <person name="Salamov A."/>
            <person name="Andreopoulos B."/>
            <person name="Baker S."/>
            <person name="Barry K."/>
            <person name="Bills G."/>
            <person name="Bluhm B."/>
            <person name="Cannon C."/>
            <person name="Castanera R."/>
            <person name="Culley D."/>
            <person name="Daum C."/>
            <person name="Ezra D."/>
            <person name="Gonzalez J."/>
            <person name="Henrissat B."/>
            <person name="Kuo A."/>
            <person name="Liang C."/>
            <person name="Lipzen A."/>
            <person name="Lutzoni F."/>
            <person name="Magnuson J."/>
            <person name="Mondo S."/>
            <person name="Nolan M."/>
            <person name="Ohm R."/>
            <person name="Pangilinan J."/>
            <person name="Park H.-J."/>
            <person name="Ramirez L."/>
            <person name="Alfaro M."/>
            <person name="Sun H."/>
            <person name="Tritt A."/>
            <person name="Yoshinaga Y."/>
            <person name="Zwiers L.-H."/>
            <person name="Turgeon B."/>
            <person name="Goodwin S."/>
            <person name="Spatafora J."/>
            <person name="Crous P."/>
            <person name="Grigoriev I."/>
        </authorList>
    </citation>
    <scope>NUCLEOTIDE SEQUENCE</scope>
    <source>
        <strain evidence="10">CBS 123094</strain>
    </source>
</reference>
<feature type="active site" description="Nucleophile" evidence="6">
    <location>
        <position position="250"/>
    </location>
</feature>
<protein>
    <recommendedName>
        <fullName evidence="7">Ubiquitin carboxyl-terminal hydrolase</fullName>
        <ecNumber evidence="7">3.4.19.12</ecNumber>
    </recommendedName>
</protein>
<keyword evidence="11" id="KW-1185">Reference proteome</keyword>
<evidence type="ECO:0000313" key="11">
    <source>
        <dbReference type="Proteomes" id="UP000799779"/>
    </source>
</evidence>
<name>A0A6A5WHM3_9PLEO</name>
<evidence type="ECO:0000259" key="9">
    <source>
        <dbReference type="PROSITE" id="PS52048"/>
    </source>
</evidence>